<dbReference type="EMBL" id="BQXS01009555">
    <property type="protein sequence ID" value="GKT31323.1"/>
    <property type="molecule type" value="Genomic_DNA"/>
</dbReference>
<keyword evidence="3" id="KW-1185">Reference proteome</keyword>
<feature type="non-terminal residue" evidence="2">
    <location>
        <position position="1"/>
    </location>
</feature>
<organism evidence="2 3">
    <name type="scientific">Aduncisulcus paluster</name>
    <dbReference type="NCBI Taxonomy" id="2918883"/>
    <lineage>
        <taxon>Eukaryota</taxon>
        <taxon>Metamonada</taxon>
        <taxon>Carpediemonas-like organisms</taxon>
        <taxon>Aduncisulcus</taxon>
    </lineage>
</organism>
<dbReference type="Proteomes" id="UP001057375">
    <property type="component" value="Unassembled WGS sequence"/>
</dbReference>
<dbReference type="SUPFAM" id="SSF56801">
    <property type="entry name" value="Acetyl-CoA synthetase-like"/>
    <property type="match status" value="1"/>
</dbReference>
<name>A0ABQ5KFK7_9EUKA</name>
<dbReference type="Pfam" id="PF13193">
    <property type="entry name" value="AMP-binding_C"/>
    <property type="match status" value="1"/>
</dbReference>
<dbReference type="Gene3D" id="3.30.300.30">
    <property type="match status" value="1"/>
</dbReference>
<sequence>GHPGIVEVAVVGVPDDDLGQRIVAYVVGDVTEDDVIGFVAQQLSVHKRPRSQKGVDQVNVTEEVVDQINWHWTSQLRPRFDGLT</sequence>
<reference evidence="2" key="1">
    <citation type="submission" date="2022-03" db="EMBL/GenBank/DDBJ databases">
        <title>Draft genome sequence of Aduncisulcus paluster, a free-living microaerophilic Fornicata.</title>
        <authorList>
            <person name="Yuyama I."/>
            <person name="Kume K."/>
            <person name="Tamura T."/>
            <person name="Inagaki Y."/>
            <person name="Hashimoto T."/>
        </authorList>
    </citation>
    <scope>NUCLEOTIDE SEQUENCE</scope>
    <source>
        <strain evidence="2">NY0171</strain>
    </source>
</reference>
<dbReference type="InterPro" id="IPR045851">
    <property type="entry name" value="AMP-bd_C_sf"/>
</dbReference>
<accession>A0ABQ5KFK7</accession>
<evidence type="ECO:0000313" key="2">
    <source>
        <dbReference type="EMBL" id="GKT31323.1"/>
    </source>
</evidence>
<evidence type="ECO:0000259" key="1">
    <source>
        <dbReference type="Pfam" id="PF13193"/>
    </source>
</evidence>
<dbReference type="InterPro" id="IPR025110">
    <property type="entry name" value="AMP-bd_C"/>
</dbReference>
<evidence type="ECO:0000313" key="3">
    <source>
        <dbReference type="Proteomes" id="UP001057375"/>
    </source>
</evidence>
<comment type="caution">
    <text evidence="2">The sequence shown here is derived from an EMBL/GenBank/DDBJ whole genome shotgun (WGS) entry which is preliminary data.</text>
</comment>
<feature type="domain" description="AMP-binding enzyme C-terminal" evidence="1">
    <location>
        <begin position="2"/>
        <end position="61"/>
    </location>
</feature>
<protein>
    <recommendedName>
        <fullName evidence="1">AMP-binding enzyme C-terminal domain-containing protein</fullName>
    </recommendedName>
</protein>
<proteinExistence type="predicted"/>
<gene>
    <name evidence="2" type="ORF">ADUPG1_005835</name>
</gene>
<feature type="non-terminal residue" evidence="2">
    <location>
        <position position="84"/>
    </location>
</feature>